<feature type="compositionally biased region" description="Basic and acidic residues" evidence="1">
    <location>
        <begin position="11"/>
        <end position="27"/>
    </location>
</feature>
<gene>
    <name evidence="2" type="ORF">QG37_00823</name>
</gene>
<comment type="caution">
    <text evidence="2">The sequence shown here is derived from an EMBL/GenBank/DDBJ whole genome shotgun (WGS) entry which is preliminary data.</text>
</comment>
<organism evidence="2 3">
    <name type="scientific">Candidozyma auris</name>
    <name type="common">Yeast</name>
    <name type="synonym">Candida auris</name>
    <dbReference type="NCBI Taxonomy" id="498019"/>
    <lineage>
        <taxon>Eukaryota</taxon>
        <taxon>Fungi</taxon>
        <taxon>Dikarya</taxon>
        <taxon>Ascomycota</taxon>
        <taxon>Saccharomycotina</taxon>
        <taxon>Pichiomycetes</taxon>
        <taxon>Metschnikowiaceae</taxon>
        <taxon>Candidozyma</taxon>
    </lineage>
</organism>
<name>A0A0L0P7D5_CANAR</name>
<evidence type="ECO:0000256" key="1">
    <source>
        <dbReference type="SAM" id="MobiDB-lite"/>
    </source>
</evidence>
<proteinExistence type="predicted"/>
<evidence type="ECO:0000313" key="2">
    <source>
        <dbReference type="EMBL" id="KNE02135.1"/>
    </source>
</evidence>
<protein>
    <submittedName>
        <fullName evidence="2">Uncharacterized protein</fullName>
    </submittedName>
</protein>
<feature type="region of interest" description="Disordered" evidence="1">
    <location>
        <begin position="1"/>
        <end position="44"/>
    </location>
</feature>
<dbReference type="Proteomes" id="UP000037122">
    <property type="component" value="Unassembled WGS sequence"/>
</dbReference>
<sequence>MRRLAQFRGCPDLEERGRQETLEKGTKEEEEGERNCPPSKGRHWDLALHDHSTLLF</sequence>
<dbReference type="AlphaFoldDB" id="A0A0L0P7D5"/>
<accession>A0A0L0P7D5</accession>
<evidence type="ECO:0000313" key="3">
    <source>
        <dbReference type="Proteomes" id="UP000037122"/>
    </source>
</evidence>
<reference evidence="3" key="1">
    <citation type="journal article" date="2015" name="BMC Genomics">
        <title>Draft genome of a commonly misdiagnosed multidrug resistant pathogen Candida auris.</title>
        <authorList>
            <person name="Chatterjee S."/>
            <person name="Alampalli S.V."/>
            <person name="Nageshan R.K."/>
            <person name="Chettiar S.T."/>
            <person name="Joshi S."/>
            <person name="Tatu U.S."/>
        </authorList>
    </citation>
    <scope>NUCLEOTIDE SEQUENCE [LARGE SCALE GENOMIC DNA]</scope>
    <source>
        <strain evidence="3">6684</strain>
    </source>
</reference>
<dbReference type="EMBL" id="LGST01000006">
    <property type="protein sequence ID" value="KNE02135.1"/>
    <property type="molecule type" value="Genomic_DNA"/>
</dbReference>